<feature type="domain" description="NACHT-NTPase and P-loop NTPases N-terminal" evidence="2">
    <location>
        <begin position="143"/>
        <end position="229"/>
    </location>
</feature>
<dbReference type="InterPro" id="IPR031352">
    <property type="entry name" value="SesA"/>
</dbReference>
<dbReference type="InterPro" id="IPR031353">
    <property type="entry name" value="NACHT_sigma"/>
</dbReference>
<accession>A0A8H4W359</accession>
<dbReference type="AlphaFoldDB" id="A0A8H4W359"/>
<evidence type="ECO:0000313" key="3">
    <source>
        <dbReference type="EMBL" id="KAF4630030.1"/>
    </source>
</evidence>
<dbReference type="Pfam" id="PF17106">
    <property type="entry name" value="NACHT_sigma"/>
    <property type="match status" value="1"/>
</dbReference>
<protein>
    <submittedName>
        <fullName evidence="3">Uncharacterized protein</fullName>
    </submittedName>
</protein>
<gene>
    <name evidence="3" type="ORF">G7Y89_g8112</name>
</gene>
<sequence>MEHIALSSLLRQDNKGKWPILARAIIRGYQRDELSQREIVKKTGVPRRTIRCTLNQESSRRHVDCHLNASERFLGSKPLQELFDENCATQATDATLRPPTLYITQASQETISSDEATFKAGKSGRIWVTRRINEKRCSSCIRSIGLVQQILQGAEDQLKVGTLDTDDDGLVDTLKASKKKAKLLESISKGVAPAAETLRLDRYQAAVRTQGKDRVEVALLGLLGGANDLVEDELIKATAGQAKALCDAVEELSATESFVSEDGKAGFFHSGSGDMINDTGPGTQNINKGRGTQNIAKSIKIGK</sequence>
<evidence type="ECO:0000313" key="4">
    <source>
        <dbReference type="Proteomes" id="UP000566819"/>
    </source>
</evidence>
<reference evidence="3 4" key="1">
    <citation type="submission" date="2020-03" db="EMBL/GenBank/DDBJ databases">
        <title>Draft Genome Sequence of Cudoniella acicularis.</title>
        <authorList>
            <person name="Buettner E."/>
            <person name="Kellner H."/>
        </authorList>
    </citation>
    <scope>NUCLEOTIDE SEQUENCE [LARGE SCALE GENOMIC DNA]</scope>
    <source>
        <strain evidence="3 4">DSM 108380</strain>
    </source>
</reference>
<evidence type="ECO:0000259" key="1">
    <source>
        <dbReference type="Pfam" id="PF17106"/>
    </source>
</evidence>
<dbReference type="Proteomes" id="UP000566819">
    <property type="component" value="Unassembled WGS sequence"/>
</dbReference>
<dbReference type="OrthoDB" id="3595825at2759"/>
<evidence type="ECO:0000259" key="2">
    <source>
        <dbReference type="Pfam" id="PF17107"/>
    </source>
</evidence>
<dbReference type="EMBL" id="JAAMPI010000598">
    <property type="protein sequence ID" value="KAF4630030.1"/>
    <property type="molecule type" value="Genomic_DNA"/>
</dbReference>
<feature type="domain" description="NACHT-NTPase sigma" evidence="1">
    <location>
        <begin position="266"/>
        <end position="295"/>
    </location>
</feature>
<name>A0A8H4W359_9HELO</name>
<keyword evidence="4" id="KW-1185">Reference proteome</keyword>
<proteinExistence type="predicted"/>
<comment type="caution">
    <text evidence="3">The sequence shown here is derived from an EMBL/GenBank/DDBJ whole genome shotgun (WGS) entry which is preliminary data.</text>
</comment>
<organism evidence="3 4">
    <name type="scientific">Cudoniella acicularis</name>
    <dbReference type="NCBI Taxonomy" id="354080"/>
    <lineage>
        <taxon>Eukaryota</taxon>
        <taxon>Fungi</taxon>
        <taxon>Dikarya</taxon>
        <taxon>Ascomycota</taxon>
        <taxon>Pezizomycotina</taxon>
        <taxon>Leotiomycetes</taxon>
        <taxon>Helotiales</taxon>
        <taxon>Tricladiaceae</taxon>
        <taxon>Cudoniella</taxon>
    </lineage>
</organism>
<dbReference type="Pfam" id="PF17107">
    <property type="entry name" value="SesA"/>
    <property type="match status" value="1"/>
</dbReference>